<evidence type="ECO:0000313" key="3">
    <source>
        <dbReference type="Proteomes" id="UP000007304"/>
    </source>
</evidence>
<dbReference type="OrthoDB" id="2013972at2759"/>
<dbReference type="GO" id="GO:0008168">
    <property type="term" value="F:methyltransferase activity"/>
    <property type="evidence" value="ECO:0007669"/>
    <property type="project" value="TreeGrafter"/>
</dbReference>
<dbReference type="Proteomes" id="UP000007304">
    <property type="component" value="Unassembled WGS sequence"/>
</dbReference>
<proteinExistence type="predicted"/>
<accession>H6CAQ6</accession>
<evidence type="ECO:0000313" key="2">
    <source>
        <dbReference type="EMBL" id="EHY60853.1"/>
    </source>
</evidence>
<dbReference type="CDD" id="cd02440">
    <property type="entry name" value="AdoMet_MTases"/>
    <property type="match status" value="1"/>
</dbReference>
<evidence type="ECO:0008006" key="4">
    <source>
        <dbReference type="Google" id="ProtNLM"/>
    </source>
</evidence>
<dbReference type="RefSeq" id="XP_009161314.1">
    <property type="nucleotide sequence ID" value="XM_009163066.1"/>
</dbReference>
<dbReference type="SUPFAM" id="SSF53335">
    <property type="entry name" value="S-adenosyl-L-methionine-dependent methyltransferases"/>
    <property type="match status" value="1"/>
</dbReference>
<dbReference type="Gene3D" id="3.40.50.150">
    <property type="entry name" value="Vaccinia Virus protein VP39"/>
    <property type="match status" value="1"/>
</dbReference>
<evidence type="ECO:0000256" key="1">
    <source>
        <dbReference type="SAM" id="MobiDB-lite"/>
    </source>
</evidence>
<dbReference type="PANTHER" id="PTHR43591:SF24">
    <property type="entry name" value="2-METHOXY-6-POLYPRENYL-1,4-BENZOQUINOL METHYLASE, MITOCHONDRIAL"/>
    <property type="match status" value="1"/>
</dbReference>
<name>H6CAQ6_EXODN</name>
<dbReference type="HOGENOM" id="CLU_010595_0_2_1"/>
<dbReference type="AlphaFoldDB" id="H6CAQ6"/>
<dbReference type="PANTHER" id="PTHR43591">
    <property type="entry name" value="METHYLTRANSFERASE"/>
    <property type="match status" value="1"/>
</dbReference>
<reference evidence="2" key="1">
    <citation type="submission" date="2011-07" db="EMBL/GenBank/DDBJ databases">
        <title>The Genome Sequence of Exophiala (Wangiella) dermatitidis NIH/UT8656.</title>
        <authorList>
            <consortium name="The Broad Institute Genome Sequencing Platform"/>
            <person name="Cuomo C."/>
            <person name="Wang Z."/>
            <person name="Hunicke-Smith S."/>
            <person name="Szanislo P.J."/>
            <person name="Earl A."/>
            <person name="Young S.K."/>
            <person name="Zeng Q."/>
            <person name="Gargeya S."/>
            <person name="Fitzgerald M."/>
            <person name="Haas B."/>
            <person name="Abouelleil A."/>
            <person name="Alvarado L."/>
            <person name="Arachchi H.M."/>
            <person name="Berlin A."/>
            <person name="Brown A."/>
            <person name="Chapman S.B."/>
            <person name="Chen Z."/>
            <person name="Dunbar C."/>
            <person name="Freedman E."/>
            <person name="Gearin G."/>
            <person name="Gellesch M."/>
            <person name="Goldberg J."/>
            <person name="Griggs A."/>
            <person name="Gujja S."/>
            <person name="Heiman D."/>
            <person name="Howarth C."/>
            <person name="Larson L."/>
            <person name="Lui A."/>
            <person name="MacDonald P.J.P."/>
            <person name="Montmayeur A."/>
            <person name="Murphy C."/>
            <person name="Neiman D."/>
            <person name="Pearson M."/>
            <person name="Priest M."/>
            <person name="Roberts A."/>
            <person name="Saif S."/>
            <person name="Shea T."/>
            <person name="Shenoy N."/>
            <person name="Sisk P."/>
            <person name="Stolte C."/>
            <person name="Sykes S."/>
            <person name="Wortman J."/>
            <person name="Nusbaum C."/>
            <person name="Birren B."/>
        </authorList>
    </citation>
    <scope>NUCLEOTIDE SEQUENCE</scope>
    <source>
        <strain evidence="2">NIH/UT8656</strain>
    </source>
</reference>
<dbReference type="Pfam" id="PF13489">
    <property type="entry name" value="Methyltransf_23"/>
    <property type="match status" value="1"/>
</dbReference>
<dbReference type="InterPro" id="IPR029063">
    <property type="entry name" value="SAM-dependent_MTases_sf"/>
</dbReference>
<dbReference type="OMA" id="FINTHIV"/>
<organism evidence="2 3">
    <name type="scientific">Exophiala dermatitidis (strain ATCC 34100 / CBS 525.76 / NIH/UT8656)</name>
    <name type="common">Black yeast</name>
    <name type="synonym">Wangiella dermatitidis</name>
    <dbReference type="NCBI Taxonomy" id="858893"/>
    <lineage>
        <taxon>Eukaryota</taxon>
        <taxon>Fungi</taxon>
        <taxon>Dikarya</taxon>
        <taxon>Ascomycota</taxon>
        <taxon>Pezizomycotina</taxon>
        <taxon>Eurotiomycetes</taxon>
        <taxon>Chaetothyriomycetidae</taxon>
        <taxon>Chaetothyriales</taxon>
        <taxon>Herpotrichiellaceae</taxon>
        <taxon>Exophiala</taxon>
    </lineage>
</organism>
<dbReference type="EMBL" id="JH226137">
    <property type="protein sequence ID" value="EHY60853.1"/>
    <property type="molecule type" value="Genomic_DNA"/>
</dbReference>
<sequence length="319" mass="36170">MASPQNTPEVDDTDAESSASDSGYSDAACSTESVTPSVYAFEERHGRTYHAYHAGKYMLPNDEGEQKRLDLQYHALRAVIGDRITYAPIVNPNGILDIGTGTGIWAINAADAYPEALVIGTDLSPIQPRWVPPNLQFEVSDMDEPWAFSPERFDLIHTRIMNGFGVSSWPHFYRQAFLCLSPGGWVENQEIDFQFRSDDDSLPQNSFMVEWARLWNHACEIRGETARCDPYRLKAQMEEEGFINTHIVSSKMPIGPWAMDPMLKQVGSWSHEALYTGVYGMSVALFKETLGWNETQLNHFLEGFRQELTRESIHAYWTT</sequence>
<dbReference type="GeneID" id="20313436"/>
<dbReference type="VEuPathDB" id="FungiDB:HMPREF1120_08797"/>
<feature type="region of interest" description="Disordered" evidence="1">
    <location>
        <begin position="1"/>
        <end position="29"/>
    </location>
</feature>
<gene>
    <name evidence="2" type="ORF">HMPREF1120_08797</name>
</gene>
<dbReference type="eggNOG" id="ENOG502S6PS">
    <property type="taxonomic scope" value="Eukaryota"/>
</dbReference>
<keyword evidence="3" id="KW-1185">Reference proteome</keyword>
<dbReference type="InParanoid" id="H6CAQ6"/>
<dbReference type="STRING" id="858893.H6CAQ6"/>
<feature type="compositionally biased region" description="Low complexity" evidence="1">
    <location>
        <begin position="16"/>
        <end position="29"/>
    </location>
</feature>
<protein>
    <recommendedName>
        <fullName evidence="4">Methyltransferase</fullName>
    </recommendedName>
</protein>